<sequence>MNTKENLKPAQMLLVEDNEDDVELTLTALEESRIRMDIHVVSDGSAAMRFLRNQGEYHDKPRPDLILLDLNLPVMDGREVLKDIREDPDLTDIPVVVLTTSQSEEDVLRMYKLHANCYITKPVDFRQFTQVVKQIEGFWLQLVKLPSKKGLR</sequence>
<protein>
    <submittedName>
        <fullName evidence="3">Two component system response regulator</fullName>
    </submittedName>
</protein>
<dbReference type="PROSITE" id="PS50110">
    <property type="entry name" value="RESPONSE_REGULATORY"/>
    <property type="match status" value="1"/>
</dbReference>
<dbReference type="SMART" id="SM00448">
    <property type="entry name" value="REC"/>
    <property type="match status" value="1"/>
</dbReference>
<dbReference type="CDD" id="cd17557">
    <property type="entry name" value="REC_Rcp-like"/>
    <property type="match status" value="1"/>
</dbReference>
<evidence type="ECO:0000256" key="1">
    <source>
        <dbReference type="PROSITE-ProRule" id="PRU00169"/>
    </source>
</evidence>
<feature type="domain" description="Response regulatory" evidence="2">
    <location>
        <begin position="11"/>
        <end position="136"/>
    </location>
</feature>
<proteinExistence type="predicted"/>
<dbReference type="GO" id="GO:0000160">
    <property type="term" value="P:phosphorelay signal transduction system"/>
    <property type="evidence" value="ECO:0007669"/>
    <property type="project" value="InterPro"/>
</dbReference>
<dbReference type="Pfam" id="PF00072">
    <property type="entry name" value="Response_reg"/>
    <property type="match status" value="1"/>
</dbReference>
<organism evidence="3 4">
    <name type="scientific">Desulfonema limicola</name>
    <dbReference type="NCBI Taxonomy" id="45656"/>
    <lineage>
        <taxon>Bacteria</taxon>
        <taxon>Pseudomonadati</taxon>
        <taxon>Thermodesulfobacteriota</taxon>
        <taxon>Desulfobacteria</taxon>
        <taxon>Desulfobacterales</taxon>
        <taxon>Desulfococcaceae</taxon>
        <taxon>Desulfonema</taxon>
    </lineage>
</organism>
<dbReference type="RefSeq" id="WP_207692234.1">
    <property type="nucleotide sequence ID" value="NZ_CP061799.1"/>
</dbReference>
<dbReference type="InterPro" id="IPR011006">
    <property type="entry name" value="CheY-like_superfamily"/>
</dbReference>
<evidence type="ECO:0000313" key="3">
    <source>
        <dbReference type="EMBL" id="QTA80601.1"/>
    </source>
</evidence>
<name>A0A975B8G0_9BACT</name>
<feature type="modified residue" description="4-aspartylphosphate" evidence="1">
    <location>
        <position position="69"/>
    </location>
</feature>
<dbReference type="EMBL" id="CP061799">
    <property type="protein sequence ID" value="QTA80601.1"/>
    <property type="molecule type" value="Genomic_DNA"/>
</dbReference>
<dbReference type="AlphaFoldDB" id="A0A975B8G0"/>
<reference evidence="3" key="1">
    <citation type="journal article" date="2021" name="Microb. Physiol.">
        <title>Proteogenomic Insights into the Physiology of Marine, Sulfate-Reducing, Filamentous Desulfonema limicola and Desulfonema magnum.</title>
        <authorList>
            <person name="Schnaars V."/>
            <person name="Wohlbrand L."/>
            <person name="Scheve S."/>
            <person name="Hinrichs C."/>
            <person name="Reinhardt R."/>
            <person name="Rabus R."/>
        </authorList>
    </citation>
    <scope>NUCLEOTIDE SEQUENCE</scope>
    <source>
        <strain evidence="3">5ac10</strain>
    </source>
</reference>
<dbReference type="PANTHER" id="PTHR44520">
    <property type="entry name" value="RESPONSE REGULATOR RCP1-RELATED"/>
    <property type="match status" value="1"/>
</dbReference>
<dbReference type="InterPro" id="IPR052893">
    <property type="entry name" value="TCS_response_regulator"/>
</dbReference>
<dbReference type="KEGG" id="dli:dnl_29100"/>
<gene>
    <name evidence="3" type="ORF">dnl_29100</name>
</gene>
<dbReference type="InterPro" id="IPR001789">
    <property type="entry name" value="Sig_transdc_resp-reg_receiver"/>
</dbReference>
<dbReference type="Proteomes" id="UP000663720">
    <property type="component" value="Chromosome"/>
</dbReference>
<evidence type="ECO:0000259" key="2">
    <source>
        <dbReference type="PROSITE" id="PS50110"/>
    </source>
</evidence>
<accession>A0A975B8G0</accession>
<evidence type="ECO:0000313" key="4">
    <source>
        <dbReference type="Proteomes" id="UP000663720"/>
    </source>
</evidence>
<dbReference type="PANTHER" id="PTHR44520:SF2">
    <property type="entry name" value="RESPONSE REGULATOR RCP1"/>
    <property type="match status" value="1"/>
</dbReference>
<dbReference type="Gene3D" id="3.40.50.2300">
    <property type="match status" value="1"/>
</dbReference>
<dbReference type="SUPFAM" id="SSF52172">
    <property type="entry name" value="CheY-like"/>
    <property type="match status" value="1"/>
</dbReference>
<keyword evidence="4" id="KW-1185">Reference proteome</keyword>
<keyword evidence="1" id="KW-0597">Phosphoprotein</keyword>